<dbReference type="RefSeq" id="XP_025470259.1">
    <property type="nucleotide sequence ID" value="XM_025607064.1"/>
</dbReference>
<accession>A0A317X9A1</accession>
<feature type="region of interest" description="Disordered" evidence="1">
    <location>
        <begin position="1"/>
        <end position="55"/>
    </location>
</feature>
<proteinExistence type="predicted"/>
<sequence>MVSPTPKQRVVRDPHLQPSPPHQPQAHQGQRPTTTPRAIGGAGGAARPGVKDIRQTKEYKIAARRWLSTMVALPILMYTSWSLWERTYGEKSPRRLPTSTSTSSSPVSSSGGSGSATEKEGEK</sequence>
<protein>
    <submittedName>
        <fullName evidence="2">Uncharacterized protein</fullName>
    </submittedName>
</protein>
<comment type="caution">
    <text evidence="2">The sequence shown here is derived from an EMBL/GenBank/DDBJ whole genome shotgun (WGS) entry which is preliminary data.</text>
</comment>
<dbReference type="GeneID" id="37109207"/>
<evidence type="ECO:0000256" key="1">
    <source>
        <dbReference type="SAM" id="MobiDB-lite"/>
    </source>
</evidence>
<name>A0A317X9A1_9EURO</name>
<dbReference type="EMBL" id="MSFK01000006">
    <property type="protein sequence ID" value="PWY93498.1"/>
    <property type="molecule type" value="Genomic_DNA"/>
</dbReference>
<evidence type="ECO:0000313" key="3">
    <source>
        <dbReference type="Proteomes" id="UP000246702"/>
    </source>
</evidence>
<feature type="compositionally biased region" description="Low complexity" evidence="1">
    <location>
        <begin position="24"/>
        <end position="39"/>
    </location>
</feature>
<feature type="compositionally biased region" description="Low complexity" evidence="1">
    <location>
        <begin position="95"/>
        <end position="110"/>
    </location>
</feature>
<dbReference type="OrthoDB" id="3784821at2759"/>
<dbReference type="AlphaFoldDB" id="A0A317X9A1"/>
<dbReference type="Proteomes" id="UP000246702">
    <property type="component" value="Unassembled WGS sequence"/>
</dbReference>
<reference evidence="2 3" key="1">
    <citation type="submission" date="2016-12" db="EMBL/GenBank/DDBJ databases">
        <title>The genomes of Aspergillus section Nigri reveals drivers in fungal speciation.</title>
        <authorList>
            <consortium name="DOE Joint Genome Institute"/>
            <person name="Vesth T.C."/>
            <person name="Nybo J."/>
            <person name="Theobald S."/>
            <person name="Brandl J."/>
            <person name="Frisvad J.C."/>
            <person name="Nielsen K.F."/>
            <person name="Lyhne E.K."/>
            <person name="Kogle M.E."/>
            <person name="Kuo A."/>
            <person name="Riley R."/>
            <person name="Clum A."/>
            <person name="Nolan M."/>
            <person name="Lipzen A."/>
            <person name="Salamov A."/>
            <person name="Henrissat B."/>
            <person name="Wiebenga A."/>
            <person name="De Vries R.P."/>
            <person name="Grigoriev I.V."/>
            <person name="Mortensen U.H."/>
            <person name="Andersen M.R."/>
            <person name="Baker S.E."/>
        </authorList>
    </citation>
    <scope>NUCLEOTIDE SEQUENCE [LARGE SCALE GENOMIC DNA]</scope>
    <source>
        <strain evidence="2 3">CBS 115572</strain>
    </source>
</reference>
<dbReference type="STRING" id="1450535.A0A317X9A1"/>
<organism evidence="2 3">
    <name type="scientific">Aspergillus sclerotioniger CBS 115572</name>
    <dbReference type="NCBI Taxonomy" id="1450535"/>
    <lineage>
        <taxon>Eukaryota</taxon>
        <taxon>Fungi</taxon>
        <taxon>Dikarya</taxon>
        <taxon>Ascomycota</taxon>
        <taxon>Pezizomycotina</taxon>
        <taxon>Eurotiomycetes</taxon>
        <taxon>Eurotiomycetidae</taxon>
        <taxon>Eurotiales</taxon>
        <taxon>Aspergillaceae</taxon>
        <taxon>Aspergillus</taxon>
        <taxon>Aspergillus subgen. Circumdati</taxon>
    </lineage>
</organism>
<keyword evidence="3" id="KW-1185">Reference proteome</keyword>
<evidence type="ECO:0000313" key="2">
    <source>
        <dbReference type="EMBL" id="PWY93498.1"/>
    </source>
</evidence>
<gene>
    <name evidence="2" type="ORF">BO94DRAFT_344547</name>
</gene>
<feature type="region of interest" description="Disordered" evidence="1">
    <location>
        <begin position="88"/>
        <end position="123"/>
    </location>
</feature>